<feature type="non-terminal residue" evidence="1">
    <location>
        <position position="1"/>
    </location>
</feature>
<sequence length="320" mass="35115">MDVRIKDADVDVRIKDADVDVRIKDADVDVRIKDAERLTNLPLSTELECLWRRSALGASHGSPTVETQRPLSSPGCLWSSLSLGDPFSIRSVFGAAGATGMSLEQPETRRPLFHGGRWRGMEQCSPRVLIPIVASVIAFLTHSNTLNAGFAYDDRLAGLSGMAIACADHVYANRRNKEGKISIQCFIILAWRSSGNSPSKTKPWILFYTLGVGFLYSPLVSTEKEGIERCKALVHTVFPSLQAFVHHGVLILPFPACLPPTFCLISLAECWINSRCKALVHTVFPSLQAFVHHGVLILPFSACLPPAFCLISLAECWINS</sequence>
<protein>
    <submittedName>
        <fullName evidence="1">Uncharacterized protein</fullName>
    </submittedName>
</protein>
<organism evidence="1">
    <name type="scientific">Cyprideis torosa</name>
    <dbReference type="NCBI Taxonomy" id="163714"/>
    <lineage>
        <taxon>Eukaryota</taxon>
        <taxon>Metazoa</taxon>
        <taxon>Ecdysozoa</taxon>
        <taxon>Arthropoda</taxon>
        <taxon>Crustacea</taxon>
        <taxon>Oligostraca</taxon>
        <taxon>Ostracoda</taxon>
        <taxon>Podocopa</taxon>
        <taxon>Podocopida</taxon>
        <taxon>Cytherocopina</taxon>
        <taxon>Cytheroidea</taxon>
        <taxon>Cytherideidae</taxon>
        <taxon>Cyprideis</taxon>
    </lineage>
</organism>
<reference evidence="1" key="1">
    <citation type="submission" date="2020-11" db="EMBL/GenBank/DDBJ databases">
        <authorList>
            <person name="Tran Van P."/>
        </authorList>
    </citation>
    <scope>NUCLEOTIDE SEQUENCE</scope>
</reference>
<evidence type="ECO:0000313" key="1">
    <source>
        <dbReference type="EMBL" id="CAD7228009.1"/>
    </source>
</evidence>
<proteinExistence type="predicted"/>
<name>A0A7R8WCN6_9CRUS</name>
<dbReference type="EMBL" id="OB661342">
    <property type="protein sequence ID" value="CAD7228009.1"/>
    <property type="molecule type" value="Genomic_DNA"/>
</dbReference>
<accession>A0A7R8WCN6</accession>
<dbReference type="AlphaFoldDB" id="A0A7R8WCN6"/>
<gene>
    <name evidence="1" type="ORF">CTOB1V02_LOCUS5901</name>
</gene>